<evidence type="ECO:0000313" key="2">
    <source>
        <dbReference type="Proteomes" id="UP001163603"/>
    </source>
</evidence>
<dbReference type="Proteomes" id="UP001163603">
    <property type="component" value="Chromosome 4"/>
</dbReference>
<proteinExistence type="predicted"/>
<reference evidence="2" key="1">
    <citation type="journal article" date="2023" name="G3 (Bethesda)">
        <title>Genome assembly and association tests identify interacting loci associated with vigor, precocity, and sex in interspecific pistachio rootstocks.</title>
        <authorList>
            <person name="Palmer W."/>
            <person name="Jacygrad E."/>
            <person name="Sagayaradj S."/>
            <person name="Cavanaugh K."/>
            <person name="Han R."/>
            <person name="Bertier L."/>
            <person name="Beede B."/>
            <person name="Kafkas S."/>
            <person name="Golino D."/>
            <person name="Preece J."/>
            <person name="Michelmore R."/>
        </authorList>
    </citation>
    <scope>NUCLEOTIDE SEQUENCE [LARGE SCALE GENOMIC DNA]</scope>
</reference>
<evidence type="ECO:0000313" key="1">
    <source>
        <dbReference type="EMBL" id="KAJ0042119.1"/>
    </source>
</evidence>
<comment type="caution">
    <text evidence="1">The sequence shown here is derived from an EMBL/GenBank/DDBJ whole genome shotgun (WGS) entry which is preliminary data.</text>
</comment>
<keyword evidence="2" id="KW-1185">Reference proteome</keyword>
<sequence length="88" mass="9934">MRLIRIYLEAQPLGYVEARCLLEAPNQCEKDSDTHPRNGSDEAHVRQDNEVHEMGILDESHWSDKSDDDRDNKAGQGSGEDEGNEHDG</sequence>
<dbReference type="EMBL" id="CM047739">
    <property type="protein sequence ID" value="KAJ0042119.1"/>
    <property type="molecule type" value="Genomic_DNA"/>
</dbReference>
<protein>
    <submittedName>
        <fullName evidence="1">Uncharacterized protein</fullName>
    </submittedName>
</protein>
<gene>
    <name evidence="1" type="ORF">Pint_17830</name>
</gene>
<accession>A0ACC0YUP3</accession>
<organism evidence="1 2">
    <name type="scientific">Pistacia integerrima</name>
    <dbReference type="NCBI Taxonomy" id="434235"/>
    <lineage>
        <taxon>Eukaryota</taxon>
        <taxon>Viridiplantae</taxon>
        <taxon>Streptophyta</taxon>
        <taxon>Embryophyta</taxon>
        <taxon>Tracheophyta</taxon>
        <taxon>Spermatophyta</taxon>
        <taxon>Magnoliopsida</taxon>
        <taxon>eudicotyledons</taxon>
        <taxon>Gunneridae</taxon>
        <taxon>Pentapetalae</taxon>
        <taxon>rosids</taxon>
        <taxon>malvids</taxon>
        <taxon>Sapindales</taxon>
        <taxon>Anacardiaceae</taxon>
        <taxon>Pistacia</taxon>
    </lineage>
</organism>
<name>A0ACC0YUP3_9ROSI</name>